<accession>A0A7H1NQW3</accession>
<keyword evidence="1" id="KW-0812">Transmembrane</keyword>
<feature type="transmembrane region" description="Helical" evidence="1">
    <location>
        <begin position="109"/>
        <end position="127"/>
    </location>
</feature>
<dbReference type="AlphaFoldDB" id="A0A7H1NQW3"/>
<dbReference type="Proteomes" id="UP000516349">
    <property type="component" value="Chromosome"/>
</dbReference>
<feature type="transmembrane region" description="Helical" evidence="1">
    <location>
        <begin position="20"/>
        <end position="39"/>
    </location>
</feature>
<keyword evidence="1" id="KW-1133">Transmembrane helix</keyword>
<evidence type="ECO:0000256" key="1">
    <source>
        <dbReference type="SAM" id="Phobius"/>
    </source>
</evidence>
<name>A0A7H1NQW3_9PROT</name>
<dbReference type="RefSeq" id="WP_203414519.1">
    <property type="nucleotide sequence ID" value="NZ_CP060244.1"/>
</dbReference>
<keyword evidence="1" id="KW-0472">Membrane</keyword>
<protein>
    <submittedName>
        <fullName evidence="2">Uncharacterized protein</fullName>
    </submittedName>
</protein>
<organism evidence="2 3">
    <name type="scientific">Entomobacter blattae</name>
    <dbReference type="NCBI Taxonomy" id="2762277"/>
    <lineage>
        <taxon>Bacteria</taxon>
        <taxon>Pseudomonadati</taxon>
        <taxon>Pseudomonadota</taxon>
        <taxon>Alphaproteobacteria</taxon>
        <taxon>Acetobacterales</taxon>
        <taxon>Acetobacteraceae</taxon>
        <taxon>Entomobacter</taxon>
    </lineage>
</organism>
<sequence length="135" mass="15441">MFVFFKNLAKRLVQKEHWYAEFWSSIVFICYALWAKVDMPEAHREWPPDLGFTHVLPDTVWQGIMLVTGVGQLISLGVEKPFLRGFFSVLAFWLACWVTLNIYSFGYGFHPGLALSLGWAGVNVFAFSRSLGGMR</sequence>
<feature type="transmembrane region" description="Helical" evidence="1">
    <location>
        <begin position="59"/>
        <end position="78"/>
    </location>
</feature>
<evidence type="ECO:0000313" key="2">
    <source>
        <dbReference type="EMBL" id="QNT78173.1"/>
    </source>
</evidence>
<gene>
    <name evidence="2" type="ORF">JGUZn3_09420</name>
</gene>
<keyword evidence="3" id="KW-1185">Reference proteome</keyword>
<reference evidence="2 3" key="1">
    <citation type="submission" date="2020-08" db="EMBL/GenBank/DDBJ databases">
        <title>Complete genome sequence of Entomobacter blattae G55GP.</title>
        <authorList>
            <person name="Poehlein A."/>
            <person name="Guzman J."/>
            <person name="Daniel R."/>
            <person name="Vilcinskas A."/>
        </authorList>
    </citation>
    <scope>NUCLEOTIDE SEQUENCE [LARGE SCALE GENOMIC DNA]</scope>
    <source>
        <strain evidence="2 3">G55GP</strain>
    </source>
</reference>
<proteinExistence type="predicted"/>
<dbReference type="KEGG" id="ebla:JGUZn3_09420"/>
<evidence type="ECO:0000313" key="3">
    <source>
        <dbReference type="Proteomes" id="UP000516349"/>
    </source>
</evidence>
<feature type="transmembrane region" description="Helical" evidence="1">
    <location>
        <begin position="85"/>
        <end position="103"/>
    </location>
</feature>
<dbReference type="EMBL" id="CP060244">
    <property type="protein sequence ID" value="QNT78173.1"/>
    <property type="molecule type" value="Genomic_DNA"/>
</dbReference>